<name>A0A1V4KSB5_PATFA</name>
<keyword evidence="3" id="KW-1185">Reference proteome</keyword>
<gene>
    <name evidence="2" type="ORF">AV530_000817</name>
</gene>
<evidence type="ECO:0000256" key="1">
    <source>
        <dbReference type="SAM" id="MobiDB-lite"/>
    </source>
</evidence>
<feature type="region of interest" description="Disordered" evidence="1">
    <location>
        <begin position="1"/>
        <end position="21"/>
    </location>
</feature>
<proteinExistence type="predicted"/>
<protein>
    <submittedName>
        <fullName evidence="2">Uncharacterized protein</fullName>
    </submittedName>
</protein>
<sequence>MQPSGHRSHQPLSRLKKPSPRLGFACLDSNKTKPCEAELCRGLLAQLPALQSHTQQPLSPLAELTLTSLDRIRAASRAQMEMLNPSVSPMGHHAWNSTRREPALTPSLRTPVQCHCREPGWTLGTTGRRQLGGMLMKQEGRHW</sequence>
<dbReference type="AlphaFoldDB" id="A0A1V4KSB5"/>
<evidence type="ECO:0000313" key="2">
    <source>
        <dbReference type="EMBL" id="OPJ87320.1"/>
    </source>
</evidence>
<dbReference type="Proteomes" id="UP000190648">
    <property type="component" value="Unassembled WGS sequence"/>
</dbReference>
<feature type="compositionally biased region" description="Basic residues" evidence="1">
    <location>
        <begin position="1"/>
        <end position="19"/>
    </location>
</feature>
<organism evidence="2 3">
    <name type="scientific">Patagioenas fasciata monilis</name>
    <dbReference type="NCBI Taxonomy" id="372326"/>
    <lineage>
        <taxon>Eukaryota</taxon>
        <taxon>Metazoa</taxon>
        <taxon>Chordata</taxon>
        <taxon>Craniata</taxon>
        <taxon>Vertebrata</taxon>
        <taxon>Euteleostomi</taxon>
        <taxon>Archelosauria</taxon>
        <taxon>Archosauria</taxon>
        <taxon>Dinosauria</taxon>
        <taxon>Saurischia</taxon>
        <taxon>Theropoda</taxon>
        <taxon>Coelurosauria</taxon>
        <taxon>Aves</taxon>
        <taxon>Neognathae</taxon>
        <taxon>Neoaves</taxon>
        <taxon>Columbimorphae</taxon>
        <taxon>Columbiformes</taxon>
        <taxon>Columbidae</taxon>
        <taxon>Patagioenas</taxon>
    </lineage>
</organism>
<accession>A0A1V4KSB5</accession>
<comment type="caution">
    <text evidence="2">The sequence shown here is derived from an EMBL/GenBank/DDBJ whole genome shotgun (WGS) entry which is preliminary data.</text>
</comment>
<dbReference type="EMBL" id="LSYS01001700">
    <property type="protein sequence ID" value="OPJ87320.1"/>
    <property type="molecule type" value="Genomic_DNA"/>
</dbReference>
<evidence type="ECO:0000313" key="3">
    <source>
        <dbReference type="Proteomes" id="UP000190648"/>
    </source>
</evidence>
<reference evidence="2 3" key="1">
    <citation type="submission" date="2016-02" db="EMBL/GenBank/DDBJ databases">
        <title>Band-tailed pigeon sequencing and assembly.</title>
        <authorList>
            <person name="Soares A.E."/>
            <person name="Novak B.J."/>
            <person name="Rice E.S."/>
            <person name="O'Connell B."/>
            <person name="Chang D."/>
            <person name="Weber S."/>
            <person name="Shapiro B."/>
        </authorList>
    </citation>
    <scope>NUCLEOTIDE SEQUENCE [LARGE SCALE GENOMIC DNA]</scope>
    <source>
        <strain evidence="2">BTP2013</strain>
        <tissue evidence="2">Blood</tissue>
    </source>
</reference>